<reference evidence="3" key="1">
    <citation type="submission" date="2017-09" db="EMBL/GenBank/DDBJ databases">
        <title>Depth-based differentiation of microbial function through sediment-hosted aquifers and enrichment of novel symbionts in the deep terrestrial subsurface.</title>
        <authorList>
            <person name="Probst A.J."/>
            <person name="Ladd B."/>
            <person name="Jarett J.K."/>
            <person name="Geller-Mcgrath D.E."/>
            <person name="Sieber C.M.K."/>
            <person name="Emerson J.B."/>
            <person name="Anantharaman K."/>
            <person name="Thomas B.C."/>
            <person name="Malmstrom R."/>
            <person name="Stieglmeier M."/>
            <person name="Klingl A."/>
            <person name="Woyke T."/>
            <person name="Ryan C.M."/>
            <person name="Banfield J.F."/>
        </authorList>
    </citation>
    <scope>NUCLEOTIDE SEQUENCE [LARGE SCALE GENOMIC DNA]</scope>
</reference>
<feature type="transmembrane region" description="Helical" evidence="1">
    <location>
        <begin position="20"/>
        <end position="41"/>
    </location>
</feature>
<dbReference type="PANTHER" id="PTHR36833">
    <property type="entry name" value="SLR0610 PROTEIN-RELATED"/>
    <property type="match status" value="1"/>
</dbReference>
<evidence type="ECO:0000313" key="2">
    <source>
        <dbReference type="EMBL" id="PJE63700.1"/>
    </source>
</evidence>
<sequence length="217" mass="24065">VSTLVTHTKLLAGYTVDQTVLFFLTFTIIDTLSQLLFRAVYSFRPLLVSGEFDHILTKPFHPFVVVLFGAIDILDAIVLVLYMGITGFIMAQTTGIAALHLGLYAAFIVNSLLIAMAFHIAILAMGIITIEVDHTAMIYRDMSRLGSFPIEIYKEPLRSIVTFIIPIGIMMSVPAQALLGILPTQALIVYGVFAVFFVGLSLGFWRYALQYYQSWGS</sequence>
<feature type="transmembrane region" description="Helical" evidence="1">
    <location>
        <begin position="62"/>
        <end position="91"/>
    </location>
</feature>
<dbReference type="PANTHER" id="PTHR36833:SF1">
    <property type="entry name" value="INTEGRAL MEMBRANE TRANSPORT PROTEIN"/>
    <property type="match status" value="1"/>
</dbReference>
<feature type="non-terminal residue" evidence="2">
    <location>
        <position position="1"/>
    </location>
</feature>
<dbReference type="AlphaFoldDB" id="A0A2M8KUY5"/>
<comment type="caution">
    <text evidence="2">The sequence shown here is derived from an EMBL/GenBank/DDBJ whole genome shotgun (WGS) entry which is preliminary data.</text>
</comment>
<protein>
    <recommendedName>
        <fullName evidence="4">ABC transporter permease</fullName>
    </recommendedName>
</protein>
<name>A0A2M8KUY5_9BACT</name>
<accession>A0A2M8KUY5</accession>
<feature type="transmembrane region" description="Helical" evidence="1">
    <location>
        <begin position="103"/>
        <end position="130"/>
    </location>
</feature>
<keyword evidence="1" id="KW-1133">Transmembrane helix</keyword>
<dbReference type="InterPro" id="IPR010390">
    <property type="entry name" value="ABC-2_transporter-like"/>
</dbReference>
<dbReference type="Proteomes" id="UP000231569">
    <property type="component" value="Unassembled WGS sequence"/>
</dbReference>
<keyword evidence="1" id="KW-0472">Membrane</keyword>
<dbReference type="EMBL" id="PFEE01000040">
    <property type="protein sequence ID" value="PJE63700.1"/>
    <property type="molecule type" value="Genomic_DNA"/>
</dbReference>
<proteinExistence type="predicted"/>
<evidence type="ECO:0008006" key="4">
    <source>
        <dbReference type="Google" id="ProtNLM"/>
    </source>
</evidence>
<keyword evidence="1" id="KW-0812">Transmembrane</keyword>
<evidence type="ECO:0000256" key="1">
    <source>
        <dbReference type="SAM" id="Phobius"/>
    </source>
</evidence>
<gene>
    <name evidence="2" type="ORF">COU89_01835</name>
</gene>
<evidence type="ECO:0000313" key="3">
    <source>
        <dbReference type="Proteomes" id="UP000231569"/>
    </source>
</evidence>
<organism evidence="2 3">
    <name type="scientific">Candidatus Roizmanbacteria bacterium CG10_big_fil_rev_8_21_14_0_10_45_7</name>
    <dbReference type="NCBI Taxonomy" id="1974854"/>
    <lineage>
        <taxon>Bacteria</taxon>
        <taxon>Candidatus Roizmaniibacteriota</taxon>
    </lineage>
</organism>
<dbReference type="Pfam" id="PF06182">
    <property type="entry name" value="ABC2_membrane_6"/>
    <property type="match status" value="1"/>
</dbReference>
<feature type="transmembrane region" description="Helical" evidence="1">
    <location>
        <begin position="188"/>
        <end position="209"/>
    </location>
</feature>
<feature type="transmembrane region" description="Helical" evidence="1">
    <location>
        <begin position="160"/>
        <end position="182"/>
    </location>
</feature>